<dbReference type="AlphaFoldDB" id="A0A1T4LT68"/>
<name>A0A1T4LT68_9BACT</name>
<reference evidence="1 2" key="1">
    <citation type="submission" date="2017-02" db="EMBL/GenBank/DDBJ databases">
        <authorList>
            <person name="Peterson S.W."/>
        </authorList>
    </citation>
    <scope>NUCLEOTIDE SEQUENCE [LARGE SCALE GENOMIC DNA]</scope>
    <source>
        <strain evidence="1 2">ATCC 43324</strain>
    </source>
</reference>
<accession>A0A1T4LT68</accession>
<gene>
    <name evidence="1" type="ORF">SAMN02745202_00534</name>
</gene>
<protein>
    <submittedName>
        <fullName evidence="1">Uncharacterized protein</fullName>
    </submittedName>
</protein>
<organism evidence="1 2">
    <name type="scientific">Segatella oulorum</name>
    <dbReference type="NCBI Taxonomy" id="28136"/>
    <lineage>
        <taxon>Bacteria</taxon>
        <taxon>Pseudomonadati</taxon>
        <taxon>Bacteroidota</taxon>
        <taxon>Bacteroidia</taxon>
        <taxon>Bacteroidales</taxon>
        <taxon>Prevotellaceae</taxon>
        <taxon>Segatella</taxon>
    </lineage>
</organism>
<evidence type="ECO:0000313" key="2">
    <source>
        <dbReference type="Proteomes" id="UP000190065"/>
    </source>
</evidence>
<evidence type="ECO:0000313" key="1">
    <source>
        <dbReference type="EMBL" id="SJZ57939.1"/>
    </source>
</evidence>
<dbReference type="STRING" id="28136.SAMN02745202_00534"/>
<dbReference type="EMBL" id="FUXK01000004">
    <property type="protein sequence ID" value="SJZ57939.1"/>
    <property type="molecule type" value="Genomic_DNA"/>
</dbReference>
<proteinExistence type="predicted"/>
<sequence>MNNVLILDNLNIKSNDNITSVSRFSKQTHITSYQNSERNSIYIIRYKKIIINKERYEQPIIIRQSALHSRLAY</sequence>
<dbReference type="Proteomes" id="UP000190065">
    <property type="component" value="Unassembled WGS sequence"/>
</dbReference>